<gene>
    <name evidence="4" type="ORF">CfE428DRAFT_0893</name>
</gene>
<feature type="domain" description="Glycosyltransferase 2-like" evidence="3">
    <location>
        <begin position="62"/>
        <end position="215"/>
    </location>
</feature>
<dbReference type="STRING" id="497964.CfE428DRAFT_0893"/>
<protein>
    <submittedName>
        <fullName evidence="4">Glycosyl transferase family 2</fullName>
    </submittedName>
</protein>
<evidence type="ECO:0000256" key="2">
    <source>
        <dbReference type="SAM" id="Phobius"/>
    </source>
</evidence>
<keyword evidence="5" id="KW-1185">Reference proteome</keyword>
<keyword evidence="2" id="KW-1133">Transmembrane helix</keyword>
<keyword evidence="2" id="KW-0812">Transmembrane</keyword>
<dbReference type="InterPro" id="IPR050256">
    <property type="entry name" value="Glycosyltransferase_2"/>
</dbReference>
<feature type="transmembrane region" description="Helical" evidence="2">
    <location>
        <begin position="318"/>
        <end position="344"/>
    </location>
</feature>
<dbReference type="CDD" id="cd04179">
    <property type="entry name" value="DPM_DPG-synthase_like"/>
    <property type="match status" value="1"/>
</dbReference>
<feature type="region of interest" description="Disordered" evidence="1">
    <location>
        <begin position="22"/>
        <end position="53"/>
    </location>
</feature>
<keyword evidence="2" id="KW-0472">Membrane</keyword>
<dbReference type="SUPFAM" id="SSF53448">
    <property type="entry name" value="Nucleotide-diphospho-sugar transferases"/>
    <property type="match status" value="1"/>
</dbReference>
<dbReference type="EMBL" id="ABVL01000002">
    <property type="protein sequence ID" value="EDY21648.1"/>
    <property type="molecule type" value="Genomic_DNA"/>
</dbReference>
<dbReference type="InterPro" id="IPR001173">
    <property type="entry name" value="Glyco_trans_2-like"/>
</dbReference>
<proteinExistence type="predicted"/>
<keyword evidence="4" id="KW-0808">Transferase</keyword>
<evidence type="ECO:0000313" key="5">
    <source>
        <dbReference type="Proteomes" id="UP000005824"/>
    </source>
</evidence>
<dbReference type="PANTHER" id="PTHR48090">
    <property type="entry name" value="UNDECAPRENYL-PHOSPHATE 4-DEOXY-4-FORMAMIDO-L-ARABINOSE TRANSFERASE-RELATED"/>
    <property type="match status" value="1"/>
</dbReference>
<evidence type="ECO:0000259" key="3">
    <source>
        <dbReference type="Pfam" id="PF00535"/>
    </source>
</evidence>
<comment type="caution">
    <text evidence="4">The sequence shown here is derived from an EMBL/GenBank/DDBJ whole genome shotgun (WGS) entry which is preliminary data.</text>
</comment>
<dbReference type="PANTHER" id="PTHR48090:SF7">
    <property type="entry name" value="RFBJ PROTEIN"/>
    <property type="match status" value="1"/>
</dbReference>
<sequence>MEERTMPTDNKVTSDINSVSAPMPAAARPAEYGERTVHGQASPSRVDQGLPTHPGTMNYTLTIGIPCLNEALTVGKVADDFRREFPSARILVIDNRSTDDTAKIARAHGAEVIYEPRPGKGYAVQTLFRVADSDYLLMVDGDDTYPAEEGKKLLAAIEERGGDTVVGRRVSDDQNAFKTTHTWANNALARLLGTIFRTPVGDLFSGYRLFSRHFYRNVPLLATGFEIETEIAVQTIDKGFVQHEVAVAFRSRPEGSFSKLSTVKDGLRVFFTMVKVCKDFKPLLFFSSVAGIFFFGCLVAGTFPILDYIRYQYVYRVPLAILATGLAVLAALSLTCGVILDTFVRYEREGFLLRMRNLK</sequence>
<dbReference type="InParanoid" id="B4CW56"/>
<evidence type="ECO:0000313" key="4">
    <source>
        <dbReference type="EMBL" id="EDY21648.1"/>
    </source>
</evidence>
<dbReference type="AlphaFoldDB" id="B4CW56"/>
<dbReference type="Proteomes" id="UP000005824">
    <property type="component" value="Unassembled WGS sequence"/>
</dbReference>
<dbReference type="InterPro" id="IPR029044">
    <property type="entry name" value="Nucleotide-diphossugar_trans"/>
</dbReference>
<organism evidence="4 5">
    <name type="scientific">Chthoniobacter flavus Ellin428</name>
    <dbReference type="NCBI Taxonomy" id="497964"/>
    <lineage>
        <taxon>Bacteria</taxon>
        <taxon>Pseudomonadati</taxon>
        <taxon>Verrucomicrobiota</taxon>
        <taxon>Spartobacteria</taxon>
        <taxon>Chthoniobacterales</taxon>
        <taxon>Chthoniobacteraceae</taxon>
        <taxon>Chthoniobacter</taxon>
    </lineage>
</organism>
<evidence type="ECO:0000256" key="1">
    <source>
        <dbReference type="SAM" id="MobiDB-lite"/>
    </source>
</evidence>
<dbReference type="Gene3D" id="3.90.550.10">
    <property type="entry name" value="Spore Coat Polysaccharide Biosynthesis Protein SpsA, Chain A"/>
    <property type="match status" value="1"/>
</dbReference>
<reference evidence="4 5" key="1">
    <citation type="journal article" date="2011" name="J. Bacteriol.">
        <title>Genome sequence of Chthoniobacter flavus Ellin428, an aerobic heterotrophic soil bacterium.</title>
        <authorList>
            <person name="Kant R."/>
            <person name="van Passel M.W."/>
            <person name="Palva A."/>
            <person name="Lucas S."/>
            <person name="Lapidus A."/>
            <person name="Glavina Del Rio T."/>
            <person name="Dalin E."/>
            <person name="Tice H."/>
            <person name="Bruce D."/>
            <person name="Goodwin L."/>
            <person name="Pitluck S."/>
            <person name="Larimer F.W."/>
            <person name="Land M.L."/>
            <person name="Hauser L."/>
            <person name="Sangwan P."/>
            <person name="de Vos W.M."/>
            <person name="Janssen P.H."/>
            <person name="Smidt H."/>
        </authorList>
    </citation>
    <scope>NUCLEOTIDE SEQUENCE [LARGE SCALE GENOMIC DNA]</scope>
    <source>
        <strain evidence="4 5">Ellin428</strain>
    </source>
</reference>
<name>B4CW56_9BACT</name>
<feature type="transmembrane region" description="Helical" evidence="2">
    <location>
        <begin position="283"/>
        <end position="306"/>
    </location>
</feature>
<dbReference type="eggNOG" id="COG0463">
    <property type="taxonomic scope" value="Bacteria"/>
</dbReference>
<dbReference type="GO" id="GO:0016740">
    <property type="term" value="F:transferase activity"/>
    <property type="evidence" value="ECO:0007669"/>
    <property type="project" value="UniProtKB-KW"/>
</dbReference>
<dbReference type="Pfam" id="PF00535">
    <property type="entry name" value="Glycos_transf_2"/>
    <property type="match status" value="1"/>
</dbReference>
<accession>B4CW56</accession>